<dbReference type="Gene3D" id="1.20.1280.290">
    <property type="match status" value="1"/>
</dbReference>
<evidence type="ECO:0000256" key="5">
    <source>
        <dbReference type="SAM" id="Phobius"/>
    </source>
</evidence>
<evidence type="ECO:0000313" key="6">
    <source>
        <dbReference type="EMBL" id="MDO1512221.1"/>
    </source>
</evidence>
<evidence type="ECO:0000256" key="2">
    <source>
        <dbReference type="ARBA" id="ARBA00022692"/>
    </source>
</evidence>
<feature type="transmembrane region" description="Helical" evidence="5">
    <location>
        <begin position="6"/>
        <end position="25"/>
    </location>
</feature>
<evidence type="ECO:0000256" key="1">
    <source>
        <dbReference type="ARBA" id="ARBA00004141"/>
    </source>
</evidence>
<dbReference type="EMBL" id="JAUKUC010000001">
    <property type="protein sequence ID" value="MDO1512221.1"/>
    <property type="molecule type" value="Genomic_DNA"/>
</dbReference>
<reference evidence="6" key="2">
    <citation type="submission" date="2023-06" db="EMBL/GenBank/DDBJ databases">
        <authorList>
            <person name="Lucena T."/>
            <person name="Sun Q."/>
        </authorList>
    </citation>
    <scope>NUCLEOTIDE SEQUENCE</scope>
    <source>
        <strain evidence="6">CECT 8869</strain>
    </source>
</reference>
<dbReference type="NCBIfam" id="NF037968">
    <property type="entry name" value="SemiSWEET_2"/>
    <property type="match status" value="1"/>
</dbReference>
<keyword evidence="7" id="KW-1185">Reference proteome</keyword>
<gene>
    <name evidence="6" type="ORF">Q2T41_06085</name>
</gene>
<reference evidence="6" key="1">
    <citation type="journal article" date="2014" name="Int. J. Syst. Evol. Microbiol.">
        <title>Complete genome of a new Firmicutes species belonging to the dominant human colonic microbiota ('Ruminococcus bicirculans') reveals two chromosomes and a selective capacity to utilize plant glucans.</title>
        <authorList>
            <consortium name="NISC Comparative Sequencing Program"/>
            <person name="Wegmann U."/>
            <person name="Louis P."/>
            <person name="Goesmann A."/>
            <person name="Henrissat B."/>
            <person name="Duncan S.H."/>
            <person name="Flint H.J."/>
        </authorList>
    </citation>
    <scope>NUCLEOTIDE SEQUENCE</scope>
    <source>
        <strain evidence="6">CECT 8869</strain>
    </source>
</reference>
<protein>
    <submittedName>
        <fullName evidence="6">SemiSWEET transporter</fullName>
    </submittedName>
</protein>
<feature type="transmembrane region" description="Helical" evidence="5">
    <location>
        <begin position="60"/>
        <end position="79"/>
    </location>
</feature>
<dbReference type="InterPro" id="IPR006603">
    <property type="entry name" value="PQ-loop_rpt"/>
</dbReference>
<evidence type="ECO:0000256" key="3">
    <source>
        <dbReference type="ARBA" id="ARBA00022989"/>
    </source>
</evidence>
<proteinExistence type="predicted"/>
<dbReference type="RefSeq" id="WP_304435342.1">
    <property type="nucleotide sequence ID" value="NZ_JAUKUC010000001.1"/>
</dbReference>
<dbReference type="Proteomes" id="UP001168579">
    <property type="component" value="Unassembled WGS sequence"/>
</dbReference>
<comment type="caution">
    <text evidence="6">The sequence shown here is derived from an EMBL/GenBank/DDBJ whole genome shotgun (WGS) entry which is preliminary data.</text>
</comment>
<keyword evidence="4 5" id="KW-0472">Membrane</keyword>
<dbReference type="InterPro" id="IPR047662">
    <property type="entry name" value="SemiSWEET"/>
</dbReference>
<keyword evidence="2 5" id="KW-0812">Transmembrane</keyword>
<evidence type="ECO:0000256" key="4">
    <source>
        <dbReference type="ARBA" id="ARBA00023136"/>
    </source>
</evidence>
<dbReference type="Pfam" id="PF04193">
    <property type="entry name" value="PQ-loop"/>
    <property type="match status" value="1"/>
</dbReference>
<name>A0ABT8RQ09_9FLAO</name>
<keyword evidence="3 5" id="KW-1133">Transmembrane helix</keyword>
<organism evidence="6 7">
    <name type="scientific">Maribacter confluentis</name>
    <dbReference type="NCBI Taxonomy" id="1656093"/>
    <lineage>
        <taxon>Bacteria</taxon>
        <taxon>Pseudomonadati</taxon>
        <taxon>Bacteroidota</taxon>
        <taxon>Flavobacteriia</taxon>
        <taxon>Flavobacteriales</taxon>
        <taxon>Flavobacteriaceae</taxon>
        <taxon>Maribacter</taxon>
    </lineage>
</organism>
<comment type="subcellular location">
    <subcellularLocation>
        <location evidence="1">Membrane</location>
        <topology evidence="1">Multi-pass membrane protein</topology>
    </subcellularLocation>
</comment>
<sequence>MEELIGTFAGFFTTVAALPQIYKAWRSKKVDDVSPKMFYIITIGVFLWTIYGILKADVPIIVTNGISVVLNCTMLVLIYRYRTVYNG</sequence>
<feature type="transmembrane region" description="Helical" evidence="5">
    <location>
        <begin position="37"/>
        <end position="54"/>
    </location>
</feature>
<accession>A0ABT8RQ09</accession>
<evidence type="ECO:0000313" key="7">
    <source>
        <dbReference type="Proteomes" id="UP001168579"/>
    </source>
</evidence>